<evidence type="ECO:0000256" key="6">
    <source>
        <dbReference type="ARBA" id="ARBA00024207"/>
    </source>
</evidence>
<keyword evidence="5" id="KW-0378">Hydrolase</keyword>
<name>A0A151CHH6_9BACT</name>
<evidence type="ECO:0000256" key="3">
    <source>
        <dbReference type="ARBA" id="ARBA00022722"/>
    </source>
</evidence>
<proteinExistence type="inferred from homology"/>
<evidence type="ECO:0000256" key="1">
    <source>
        <dbReference type="ARBA" id="ARBA00022553"/>
    </source>
</evidence>
<gene>
    <name evidence="7" type="ORF">AS592_00330</name>
</gene>
<dbReference type="RefSeq" id="WP_067329709.1">
    <property type="nucleotide sequence ID" value="NZ_LNKT01000009.1"/>
</dbReference>
<dbReference type="GO" id="GO:0110001">
    <property type="term" value="C:toxin-antitoxin complex"/>
    <property type="evidence" value="ECO:0007669"/>
    <property type="project" value="InterPro"/>
</dbReference>
<keyword evidence="1" id="KW-0597">Phosphoprotein</keyword>
<evidence type="ECO:0008006" key="9">
    <source>
        <dbReference type="Google" id="ProtNLM"/>
    </source>
</evidence>
<evidence type="ECO:0000256" key="5">
    <source>
        <dbReference type="ARBA" id="ARBA00022801"/>
    </source>
</evidence>
<dbReference type="Gene3D" id="1.20.120.580">
    <property type="entry name" value="bsu32300-like"/>
    <property type="match status" value="1"/>
</dbReference>
<dbReference type="Proteomes" id="UP000075359">
    <property type="component" value="Unassembled WGS sequence"/>
</dbReference>
<evidence type="ECO:0000256" key="4">
    <source>
        <dbReference type="ARBA" id="ARBA00022741"/>
    </source>
</evidence>
<dbReference type="AlphaFoldDB" id="A0A151CHH6"/>
<dbReference type="InterPro" id="IPR037038">
    <property type="entry name" value="HepT-like_sf"/>
</dbReference>
<keyword evidence="3" id="KW-0540">Nuclease</keyword>
<protein>
    <recommendedName>
        <fullName evidence="9">DUF86 domain-containing protein</fullName>
    </recommendedName>
</protein>
<comment type="similarity">
    <text evidence="6">Belongs to the HepT RNase toxin family.</text>
</comment>
<evidence type="ECO:0000313" key="7">
    <source>
        <dbReference type="EMBL" id="KYJ86990.1"/>
    </source>
</evidence>
<dbReference type="PANTHER" id="PTHR34139">
    <property type="entry name" value="UPF0331 PROTEIN MJ0127"/>
    <property type="match status" value="1"/>
</dbReference>
<dbReference type="Pfam" id="PF01934">
    <property type="entry name" value="HepT-like"/>
    <property type="match status" value="1"/>
</dbReference>
<comment type="caution">
    <text evidence="7">The sequence shown here is derived from an EMBL/GenBank/DDBJ whole genome shotgun (WGS) entry which is preliminary data.</text>
</comment>
<organism evidence="7 8">
    <name type="scientific">Sulfurovum riftiae</name>
    <dbReference type="NCBI Taxonomy" id="1630136"/>
    <lineage>
        <taxon>Bacteria</taxon>
        <taxon>Pseudomonadati</taxon>
        <taxon>Campylobacterota</taxon>
        <taxon>Epsilonproteobacteria</taxon>
        <taxon>Campylobacterales</taxon>
        <taxon>Sulfurovaceae</taxon>
        <taxon>Sulfurovum</taxon>
    </lineage>
</organism>
<accession>A0A151CHH6</accession>
<dbReference type="EMBL" id="LNKT01000009">
    <property type="protein sequence ID" value="KYJ86990.1"/>
    <property type="molecule type" value="Genomic_DNA"/>
</dbReference>
<dbReference type="GO" id="GO:0016787">
    <property type="term" value="F:hydrolase activity"/>
    <property type="evidence" value="ECO:0007669"/>
    <property type="project" value="UniProtKB-KW"/>
</dbReference>
<dbReference type="PANTHER" id="PTHR34139:SF1">
    <property type="entry name" value="RNASE MJ1380-RELATED"/>
    <property type="match status" value="1"/>
</dbReference>
<dbReference type="GO" id="GO:0004540">
    <property type="term" value="F:RNA nuclease activity"/>
    <property type="evidence" value="ECO:0007669"/>
    <property type="project" value="InterPro"/>
</dbReference>
<dbReference type="STRING" id="1630136.AS592_00330"/>
<sequence>MSDRVIELFLFDVLVAILKIEEVSKRFNNADELKHDFMAWDTTIREFEIIGEATNQLINNSILENHNRKVVDFRNILIHHYFGIDEDAVWSVINDYLYDFKKLIITKSKNIDETLRTELVKDLCNENAHLLFVVDILKQI</sequence>
<evidence type="ECO:0000256" key="2">
    <source>
        <dbReference type="ARBA" id="ARBA00022649"/>
    </source>
</evidence>
<reference evidence="7 8" key="1">
    <citation type="submission" date="2015-11" db="EMBL/GenBank/DDBJ databases">
        <title>Draft genome of Sulfurovum riftiae 1812E, a member of the Epsilonproteobacteria isolated from the tube of the deep-sea hydrothermal vent tubewom Riftia pachyptila.</title>
        <authorList>
            <person name="Vetriani C."/>
            <person name="Giovannelli D."/>
        </authorList>
    </citation>
    <scope>NUCLEOTIDE SEQUENCE [LARGE SCALE GENOMIC DNA]</scope>
    <source>
        <strain evidence="7 8">1812E</strain>
    </source>
</reference>
<keyword evidence="8" id="KW-1185">Reference proteome</keyword>
<dbReference type="InterPro" id="IPR008201">
    <property type="entry name" value="HepT-like"/>
</dbReference>
<keyword evidence="4" id="KW-0547">Nucleotide-binding</keyword>
<keyword evidence="2" id="KW-1277">Toxin-antitoxin system</keyword>
<dbReference type="OrthoDB" id="9802833at2"/>
<dbReference type="InterPro" id="IPR051813">
    <property type="entry name" value="HepT_RNase_toxin"/>
</dbReference>
<evidence type="ECO:0000313" key="8">
    <source>
        <dbReference type="Proteomes" id="UP000075359"/>
    </source>
</evidence>
<dbReference type="GO" id="GO:0000166">
    <property type="term" value="F:nucleotide binding"/>
    <property type="evidence" value="ECO:0007669"/>
    <property type="project" value="UniProtKB-KW"/>
</dbReference>